<proteinExistence type="predicted"/>
<evidence type="ECO:0000256" key="4">
    <source>
        <dbReference type="ARBA" id="ARBA00022989"/>
    </source>
</evidence>
<dbReference type="GO" id="GO:0004930">
    <property type="term" value="F:G protein-coupled receptor activity"/>
    <property type="evidence" value="ECO:0007669"/>
    <property type="project" value="UniProtKB-KW"/>
</dbReference>
<keyword evidence="8" id="KW-0807">Transducer</keyword>
<keyword evidence="3 9" id="KW-0812">Transmembrane</keyword>
<evidence type="ECO:0000256" key="8">
    <source>
        <dbReference type="ARBA" id="ARBA00023224"/>
    </source>
</evidence>
<keyword evidence="2" id="KW-1003">Cell membrane</keyword>
<keyword evidence="7" id="KW-0675">Receptor</keyword>
<dbReference type="PROSITE" id="PS50262">
    <property type="entry name" value="G_PROTEIN_RECEP_F1_2"/>
    <property type="match status" value="1"/>
</dbReference>
<dbReference type="PRINTS" id="PR00237">
    <property type="entry name" value="GPCRRHODOPSN"/>
</dbReference>
<evidence type="ECO:0000256" key="3">
    <source>
        <dbReference type="ARBA" id="ARBA00022692"/>
    </source>
</evidence>
<keyword evidence="5" id="KW-0297">G-protein coupled receptor</keyword>
<feature type="transmembrane region" description="Helical" evidence="9">
    <location>
        <begin position="114"/>
        <end position="136"/>
    </location>
</feature>
<dbReference type="Pfam" id="PF00001">
    <property type="entry name" value="7tm_1"/>
    <property type="match status" value="1"/>
</dbReference>
<sequence>MVTHQLVRRHDMANYSEQQYEETRSSHDVSYDSTIREVTLVILPAVTLVLIGTMSLLGNCLVVIVILKYKTLRSSVNVFVCNLSMSGIVIALLIFLVTINVADYGNSLGYTGCEIWGLVNIVAHVTECYTYALIAMSRYILIAHTHQFEKLLTFHRCVLYSALTWIFGLLMAVGPITGWSAIAYNYKSRCCAYSRAEGISYHYFIVSTSFAVPLIISSVSYVLLYVAVRRSSKRTRITPIETSDNCTQSNSTSAAATIDQNRETGSRREWKLTRMLLLTFIVYAISIGPYSLLNMIDKTASLPEAAHITVVWLLFSNSAINPFVYGLMNKNFRDAYAALICRKDVKSAFMKKGKLKLLKLMNFQMLNAEVSSALGTTTDLSNEVFAGLEMFVCGMYVDDVRYAYFQQHYVPKGNDYPLDKIKGINPCSMPPCKGDLKNQILRVNYIAYIWKNATLSNPKVQRPEGHGWILIDVSYQIKWFDCDQVPHSICQVVELDTSPSSPAEEEFTELTNVERL</sequence>
<dbReference type="InterPro" id="IPR017452">
    <property type="entry name" value="GPCR_Rhodpsn_7TM"/>
</dbReference>
<feature type="transmembrane region" description="Helical" evidence="9">
    <location>
        <begin position="41"/>
        <end position="67"/>
    </location>
</feature>
<dbReference type="InterPro" id="IPR000276">
    <property type="entry name" value="GPCR_Rhodpsn"/>
</dbReference>
<dbReference type="AlphaFoldDB" id="A0AAD9MZR9"/>
<feature type="transmembrane region" description="Helical" evidence="9">
    <location>
        <begin position="305"/>
        <end position="327"/>
    </location>
</feature>
<keyword evidence="12" id="KW-1185">Reference proteome</keyword>
<dbReference type="Gene3D" id="1.20.1070.10">
    <property type="entry name" value="Rhodopsin 7-helix transmembrane proteins"/>
    <property type="match status" value="1"/>
</dbReference>
<organism evidence="11 12">
    <name type="scientific">Paralvinella palmiformis</name>
    <dbReference type="NCBI Taxonomy" id="53620"/>
    <lineage>
        <taxon>Eukaryota</taxon>
        <taxon>Metazoa</taxon>
        <taxon>Spiralia</taxon>
        <taxon>Lophotrochozoa</taxon>
        <taxon>Annelida</taxon>
        <taxon>Polychaeta</taxon>
        <taxon>Sedentaria</taxon>
        <taxon>Canalipalpata</taxon>
        <taxon>Terebellida</taxon>
        <taxon>Terebelliformia</taxon>
        <taxon>Alvinellidae</taxon>
        <taxon>Paralvinella</taxon>
    </lineage>
</organism>
<feature type="transmembrane region" description="Helical" evidence="9">
    <location>
        <begin position="157"/>
        <end position="182"/>
    </location>
</feature>
<comment type="caution">
    <text evidence="11">The sequence shown here is derived from an EMBL/GenBank/DDBJ whole genome shotgun (WGS) entry which is preliminary data.</text>
</comment>
<dbReference type="PANTHER" id="PTHR22752">
    <property type="entry name" value="G PROTEIN-COUPLED RECEPTOR"/>
    <property type="match status" value="1"/>
</dbReference>
<protein>
    <recommendedName>
        <fullName evidence="10">G-protein coupled receptors family 1 profile domain-containing protein</fullName>
    </recommendedName>
</protein>
<evidence type="ECO:0000256" key="7">
    <source>
        <dbReference type="ARBA" id="ARBA00023170"/>
    </source>
</evidence>
<evidence type="ECO:0000256" key="6">
    <source>
        <dbReference type="ARBA" id="ARBA00023136"/>
    </source>
</evidence>
<evidence type="ECO:0000256" key="1">
    <source>
        <dbReference type="ARBA" id="ARBA00004651"/>
    </source>
</evidence>
<dbReference type="GO" id="GO:0005886">
    <property type="term" value="C:plasma membrane"/>
    <property type="evidence" value="ECO:0007669"/>
    <property type="project" value="UniProtKB-SubCell"/>
</dbReference>
<dbReference type="Proteomes" id="UP001208570">
    <property type="component" value="Unassembled WGS sequence"/>
</dbReference>
<gene>
    <name evidence="11" type="ORF">LSH36_419g01011</name>
</gene>
<feature type="transmembrane region" description="Helical" evidence="9">
    <location>
        <begin position="202"/>
        <end position="228"/>
    </location>
</feature>
<comment type="subcellular location">
    <subcellularLocation>
        <location evidence="1">Cell membrane</location>
        <topology evidence="1">Multi-pass membrane protein</topology>
    </subcellularLocation>
</comment>
<dbReference type="EMBL" id="JAODUP010000419">
    <property type="protein sequence ID" value="KAK2150173.1"/>
    <property type="molecule type" value="Genomic_DNA"/>
</dbReference>
<keyword evidence="4 9" id="KW-1133">Transmembrane helix</keyword>
<dbReference type="CDD" id="cd00637">
    <property type="entry name" value="7tm_classA_rhodopsin-like"/>
    <property type="match status" value="1"/>
</dbReference>
<evidence type="ECO:0000259" key="10">
    <source>
        <dbReference type="PROSITE" id="PS50262"/>
    </source>
</evidence>
<feature type="transmembrane region" description="Helical" evidence="9">
    <location>
        <begin position="79"/>
        <end position="102"/>
    </location>
</feature>
<evidence type="ECO:0000256" key="5">
    <source>
        <dbReference type="ARBA" id="ARBA00023040"/>
    </source>
</evidence>
<evidence type="ECO:0000256" key="9">
    <source>
        <dbReference type="SAM" id="Phobius"/>
    </source>
</evidence>
<keyword evidence="6 9" id="KW-0472">Membrane</keyword>
<dbReference type="SUPFAM" id="SSF81321">
    <property type="entry name" value="Family A G protein-coupled receptor-like"/>
    <property type="match status" value="1"/>
</dbReference>
<evidence type="ECO:0000256" key="2">
    <source>
        <dbReference type="ARBA" id="ARBA00022475"/>
    </source>
</evidence>
<feature type="domain" description="G-protein coupled receptors family 1 profile" evidence="10">
    <location>
        <begin position="58"/>
        <end position="325"/>
    </location>
</feature>
<reference evidence="11" key="1">
    <citation type="journal article" date="2023" name="Mol. Biol. Evol.">
        <title>Third-Generation Sequencing Reveals the Adaptive Role of the Epigenome in Three Deep-Sea Polychaetes.</title>
        <authorList>
            <person name="Perez M."/>
            <person name="Aroh O."/>
            <person name="Sun Y."/>
            <person name="Lan Y."/>
            <person name="Juniper S.K."/>
            <person name="Young C.R."/>
            <person name="Angers B."/>
            <person name="Qian P.Y."/>
        </authorList>
    </citation>
    <scope>NUCLEOTIDE SEQUENCE</scope>
    <source>
        <strain evidence="11">P08H-3</strain>
    </source>
</reference>
<evidence type="ECO:0000313" key="12">
    <source>
        <dbReference type="Proteomes" id="UP001208570"/>
    </source>
</evidence>
<feature type="transmembrane region" description="Helical" evidence="9">
    <location>
        <begin position="275"/>
        <end position="293"/>
    </location>
</feature>
<accession>A0AAD9MZR9</accession>
<name>A0AAD9MZR9_9ANNE</name>
<evidence type="ECO:0000313" key="11">
    <source>
        <dbReference type="EMBL" id="KAK2150173.1"/>
    </source>
</evidence>